<dbReference type="Gene3D" id="3.20.20.70">
    <property type="entry name" value="Aldolase class I"/>
    <property type="match status" value="1"/>
</dbReference>
<evidence type="ECO:0000256" key="12">
    <source>
        <dbReference type="PIRNR" id="PIRNR000368"/>
    </source>
</evidence>
<dbReference type="RefSeq" id="WP_073540804.1">
    <property type="nucleotide sequence ID" value="NZ_CP018335.1"/>
</dbReference>
<dbReference type="SFLD" id="SFLDG01063">
    <property type="entry name" value="activating_enzymes__group_1"/>
    <property type="match status" value="1"/>
</dbReference>
<dbReference type="Proteomes" id="UP000184604">
    <property type="component" value="Chromosome"/>
</dbReference>
<evidence type="ECO:0000256" key="9">
    <source>
        <dbReference type="ARBA" id="ARBA00023004"/>
    </source>
</evidence>
<evidence type="ECO:0000256" key="10">
    <source>
        <dbReference type="ARBA" id="ARBA00023014"/>
    </source>
</evidence>
<dbReference type="GO" id="GO:0046872">
    <property type="term" value="F:metal ion binding"/>
    <property type="evidence" value="ECO:0007669"/>
    <property type="project" value="UniProtKB-KW"/>
</dbReference>
<evidence type="ECO:0000256" key="3">
    <source>
        <dbReference type="ARBA" id="ARBA00009777"/>
    </source>
</evidence>
<dbReference type="Pfam" id="PF13353">
    <property type="entry name" value="Fer4_12"/>
    <property type="match status" value="1"/>
</dbReference>
<dbReference type="CDD" id="cd01335">
    <property type="entry name" value="Radical_SAM"/>
    <property type="match status" value="1"/>
</dbReference>
<keyword evidence="5" id="KW-0004">4Fe-4S</keyword>
<keyword evidence="10" id="KW-0411">Iron-sulfur</keyword>
<dbReference type="OrthoDB" id="9782387at2"/>
<organism evidence="13 14">
    <name type="scientific">Clostridium kluyveri</name>
    <dbReference type="NCBI Taxonomy" id="1534"/>
    <lineage>
        <taxon>Bacteria</taxon>
        <taxon>Bacillati</taxon>
        <taxon>Bacillota</taxon>
        <taxon>Clostridia</taxon>
        <taxon>Eubacteriales</taxon>
        <taxon>Clostridiaceae</taxon>
        <taxon>Clostridium</taxon>
    </lineage>
</organism>
<comment type="function">
    <text evidence="2 12">Activation of anaerobic ribonucleoside-triphosphate reductase under anaerobic conditions by generation of an organic free radical, using S-adenosylmethionine and reduced flavodoxin as cosubstrates to produce 5'-deoxy-adenosine.</text>
</comment>
<evidence type="ECO:0000256" key="8">
    <source>
        <dbReference type="ARBA" id="ARBA00023002"/>
    </source>
</evidence>
<dbReference type="InterPro" id="IPR001989">
    <property type="entry name" value="Radical_activat_CS"/>
</dbReference>
<keyword evidence="6" id="KW-0949">S-adenosyl-L-methionine</keyword>
<comment type="similarity">
    <text evidence="3 12">Belongs to the organic radical-activating enzymes family.</text>
</comment>
<keyword evidence="7" id="KW-0479">Metal-binding</keyword>
<dbReference type="GO" id="GO:0043365">
    <property type="term" value="F:[formate-C-acetyltransferase]-activating enzyme activity"/>
    <property type="evidence" value="ECO:0007669"/>
    <property type="project" value="InterPro"/>
</dbReference>
<name>A0A1L5FDG3_CLOKL</name>
<dbReference type="EMBL" id="CP018335">
    <property type="protein sequence ID" value="APM41056.1"/>
    <property type="molecule type" value="Genomic_DNA"/>
</dbReference>
<dbReference type="InterPro" id="IPR058240">
    <property type="entry name" value="rSAM_sf"/>
</dbReference>
<dbReference type="InterPro" id="IPR007197">
    <property type="entry name" value="rSAM"/>
</dbReference>
<dbReference type="EC" id="1.97.1.-" evidence="12"/>
<evidence type="ECO:0000256" key="1">
    <source>
        <dbReference type="ARBA" id="ARBA00001966"/>
    </source>
</evidence>
<dbReference type="SUPFAM" id="SSF102114">
    <property type="entry name" value="Radical SAM enzymes"/>
    <property type="match status" value="1"/>
</dbReference>
<reference evidence="13 14" key="1">
    <citation type="submission" date="2016-12" db="EMBL/GenBank/DDBJ databases">
        <title>Complete genome sequence of Clostridium kluyveri JZZ isolated from the pit mud of a Chinese flavor liquor-making factory.</title>
        <authorList>
            <person name="Wang Y."/>
        </authorList>
    </citation>
    <scope>NUCLEOTIDE SEQUENCE [LARGE SCALE GENOMIC DNA]</scope>
    <source>
        <strain evidence="13 14">JZZ</strain>
    </source>
</reference>
<dbReference type="GO" id="GO:0004748">
    <property type="term" value="F:ribonucleoside-diphosphate reductase activity, thioredoxin disulfide as acceptor"/>
    <property type="evidence" value="ECO:0007669"/>
    <property type="project" value="TreeGrafter"/>
</dbReference>
<evidence type="ECO:0000256" key="6">
    <source>
        <dbReference type="ARBA" id="ARBA00022691"/>
    </source>
</evidence>
<protein>
    <recommendedName>
        <fullName evidence="4 12">Anaerobic ribonucleoside-triphosphate reductase-activating protein</fullName>
        <ecNumber evidence="12">1.97.1.-</ecNumber>
    </recommendedName>
</protein>
<evidence type="ECO:0000313" key="14">
    <source>
        <dbReference type="Proteomes" id="UP000184604"/>
    </source>
</evidence>
<dbReference type="NCBIfam" id="TIGR02491">
    <property type="entry name" value="NrdG"/>
    <property type="match status" value="1"/>
</dbReference>
<dbReference type="PANTHER" id="PTHR30352:SF2">
    <property type="entry name" value="ANAEROBIC RIBONUCLEOSIDE-TRIPHOSPHATE REDUCTASE-ACTIVATING PROTEIN"/>
    <property type="match status" value="1"/>
</dbReference>
<evidence type="ECO:0000256" key="2">
    <source>
        <dbReference type="ARBA" id="ARBA00003852"/>
    </source>
</evidence>
<dbReference type="SFLD" id="SFLDS00029">
    <property type="entry name" value="Radical_SAM"/>
    <property type="match status" value="1"/>
</dbReference>
<dbReference type="PIRSF" id="PIRSF000368">
    <property type="entry name" value="NrdG"/>
    <property type="match status" value="1"/>
</dbReference>
<gene>
    <name evidence="13" type="ORF">BS101_21290</name>
</gene>
<dbReference type="PROSITE" id="PS01087">
    <property type="entry name" value="RADICAL_ACTIVATING"/>
    <property type="match status" value="1"/>
</dbReference>
<comment type="cofactor">
    <cofactor evidence="1">
        <name>[4Fe-4S] cluster</name>
        <dbReference type="ChEBI" id="CHEBI:49883"/>
    </cofactor>
</comment>
<dbReference type="SFLD" id="SFLDG01066">
    <property type="entry name" value="organic_radical-activating_enz"/>
    <property type="match status" value="1"/>
</dbReference>
<evidence type="ECO:0000256" key="5">
    <source>
        <dbReference type="ARBA" id="ARBA00022485"/>
    </source>
</evidence>
<accession>A0A1L5FDG3</accession>
<comment type="catalytic activity">
    <reaction evidence="11">
        <text>glycyl-[protein] + reduced [flavodoxin] + S-adenosyl-L-methionine = glycin-2-yl radical-[protein] + semiquinone [flavodoxin] + 5'-deoxyadenosine + L-methionine + H(+)</text>
        <dbReference type="Rhea" id="RHEA:61976"/>
        <dbReference type="Rhea" id="RHEA-COMP:10622"/>
        <dbReference type="Rhea" id="RHEA-COMP:14480"/>
        <dbReference type="Rhea" id="RHEA-COMP:15993"/>
        <dbReference type="Rhea" id="RHEA-COMP:15994"/>
        <dbReference type="ChEBI" id="CHEBI:15378"/>
        <dbReference type="ChEBI" id="CHEBI:17319"/>
        <dbReference type="ChEBI" id="CHEBI:29947"/>
        <dbReference type="ChEBI" id="CHEBI:32722"/>
        <dbReference type="ChEBI" id="CHEBI:57618"/>
        <dbReference type="ChEBI" id="CHEBI:57844"/>
        <dbReference type="ChEBI" id="CHEBI:59789"/>
        <dbReference type="ChEBI" id="CHEBI:140311"/>
    </reaction>
</comment>
<keyword evidence="8 12" id="KW-0560">Oxidoreductase</keyword>
<dbReference type="GO" id="GO:0051539">
    <property type="term" value="F:4 iron, 4 sulfur cluster binding"/>
    <property type="evidence" value="ECO:0007669"/>
    <property type="project" value="UniProtKB-KW"/>
</dbReference>
<dbReference type="InterPro" id="IPR013785">
    <property type="entry name" value="Aldolase_TIM"/>
</dbReference>
<keyword evidence="9" id="KW-0408">Iron</keyword>
<evidence type="ECO:0000256" key="7">
    <source>
        <dbReference type="ARBA" id="ARBA00022723"/>
    </source>
</evidence>
<evidence type="ECO:0000313" key="13">
    <source>
        <dbReference type="EMBL" id="APM41056.1"/>
    </source>
</evidence>
<dbReference type="InterPro" id="IPR012837">
    <property type="entry name" value="NrdG"/>
</dbReference>
<evidence type="ECO:0000256" key="4">
    <source>
        <dbReference type="ARBA" id="ARBA00014281"/>
    </source>
</evidence>
<dbReference type="PANTHER" id="PTHR30352">
    <property type="entry name" value="PYRUVATE FORMATE-LYASE-ACTIVATING ENZYME"/>
    <property type="match status" value="1"/>
</dbReference>
<proteinExistence type="inferred from homology"/>
<sequence length="174" mass="20066">MNNKVRLAGIAHESLVNGPGMRRVFFAQGCRHNCKGCFNPSTHCFNGGELKDINILIHDVKINPLIKGVTFSGGDPFEQAEAFAYMAHKIKELDLNIWCYTGYTFEYILDNKDNKSWQELLKNIDVLVDGKFEEDKKDNRLKFKGSRNQRIVDVKKSLQYGNTIIKNFKLKDYR</sequence>
<evidence type="ECO:0000256" key="11">
    <source>
        <dbReference type="ARBA" id="ARBA00047365"/>
    </source>
</evidence>
<dbReference type="AlphaFoldDB" id="A0A1L5FDG3"/>
<dbReference type="SFLD" id="SFLDF00299">
    <property type="entry name" value="anaerobic_ribonucleoside-triph"/>
    <property type="match status" value="1"/>
</dbReference>
<dbReference type="InterPro" id="IPR034457">
    <property type="entry name" value="Organic_radical-activating"/>
</dbReference>